<sequence>MASAAVIPSAAGAVAAAAGEPAGWLMDERDGFISWLRAEFAASNAIIDLLLVHLRTFGDPGEYDIVAAAVQQRRHHWTPVIHMQQFFPVADVAFALQQAGWRRRAAPQQALGTAASPSPPPPPPPRRQAFSPSHHSNHRHGGHHRADHTRGGGAVAAAGSEKDGREVHDKEAKGLKEVENMVSTKGLQLDSPVADGGEKNTSVQTVSGGSGKIIPCSPVEHSANEIIDGKTVNSVEGLKVYEGLVSIIEANKIVSLINETKASFRRGDLQAGQTVIIGKRPMKGHGREIVQLGIPVIDGPPDDENQTETRVEAVPGVLHDLFDRLFQQEIIPFKPDFCVVDFFNEGDYSHPLYSPPWYGRPLCTLCLTDCDMVFGRAIYGERGDHRGPLKLSLTTGSLLLVQGRSADFAKRAIPATRKQRILLHFGKSVARKNIPSEVASRFTPPLTPPMPWGSSSKPAPAPVAPAAIPFPPAVPLPNTTAAWMSEATPRPAPPRFPGPGTGVFLPPGANHHPLPHQMTHAHAEPISPQGSAAYSHSKGTSADMANGNLSPKSSPAKKSNTTEKPECNGTSNGGSSFVNAKPGVGKEQQNGGMKNAGNSKVQSNASK</sequence>
<feature type="region of interest" description="Disordered" evidence="2">
    <location>
        <begin position="486"/>
        <end position="607"/>
    </location>
</feature>
<dbReference type="GO" id="GO:0003729">
    <property type="term" value="F:mRNA binding"/>
    <property type="evidence" value="ECO:0007669"/>
    <property type="project" value="InterPro"/>
</dbReference>
<feature type="compositionally biased region" description="Pro residues" evidence="2">
    <location>
        <begin position="117"/>
        <end position="126"/>
    </location>
</feature>
<protein>
    <recommendedName>
        <fullName evidence="5">Hydroxyproline-rich glycoprotein family protein</fullName>
    </recommendedName>
</protein>
<proteinExistence type="inferred from homology"/>
<dbReference type="GO" id="GO:0032451">
    <property type="term" value="F:demethylase activity"/>
    <property type="evidence" value="ECO:0007669"/>
    <property type="project" value="InterPro"/>
</dbReference>
<dbReference type="PANTHER" id="PTHR31447:SF0">
    <property type="entry name" value="HYDROXYPROLINE-RICH GLYCOPROTEIN FAMILY PROTEIN"/>
    <property type="match status" value="1"/>
</dbReference>
<feature type="compositionally biased region" description="Polar residues" evidence="2">
    <location>
        <begin position="568"/>
        <end position="578"/>
    </location>
</feature>
<dbReference type="Gene3D" id="2.60.120.590">
    <property type="entry name" value="Alpha-ketoglutarate-dependent dioxygenase AlkB-like"/>
    <property type="match status" value="1"/>
</dbReference>
<gene>
    <name evidence="3" type="ORF">QOZ80_UnG0726050</name>
</gene>
<dbReference type="Proteomes" id="UP001301735">
    <property type="component" value="Unassembled WGS sequence"/>
</dbReference>
<evidence type="ECO:0000313" key="3">
    <source>
        <dbReference type="EMBL" id="KAK2630779.1"/>
    </source>
</evidence>
<comment type="caution">
    <text evidence="3">The sequence shown here is derived from an EMBL/GenBank/DDBJ whole genome shotgun (WGS) entry which is preliminary data.</text>
</comment>
<feature type="region of interest" description="Disordered" evidence="2">
    <location>
        <begin position="105"/>
        <end position="176"/>
    </location>
</feature>
<dbReference type="PANTHER" id="PTHR31447">
    <property type="entry name" value="HYDROXYPROLINE-RICH GLYCOPROTEIN FAMILY PROTEIN-RELATED"/>
    <property type="match status" value="1"/>
</dbReference>
<feature type="compositionally biased region" description="Polar residues" evidence="2">
    <location>
        <begin position="528"/>
        <end position="540"/>
    </location>
</feature>
<feature type="compositionally biased region" description="Basic residues" evidence="2">
    <location>
        <begin position="135"/>
        <end position="147"/>
    </location>
</feature>
<keyword evidence="4" id="KW-1185">Reference proteome</keyword>
<accession>A0AAV9G282</accession>
<dbReference type="AlphaFoldDB" id="A0AAV9G282"/>
<feature type="compositionally biased region" description="Polar residues" evidence="2">
    <location>
        <begin position="547"/>
        <end position="559"/>
    </location>
</feature>
<evidence type="ECO:0000256" key="2">
    <source>
        <dbReference type="SAM" id="MobiDB-lite"/>
    </source>
</evidence>
<comment type="similarity">
    <text evidence="1">Belongs to the alkB family.</text>
</comment>
<dbReference type="EMBL" id="MU847519">
    <property type="protein sequence ID" value="KAK2630779.1"/>
    <property type="molecule type" value="Genomic_DNA"/>
</dbReference>
<organism evidence="3 4">
    <name type="scientific">Eleusine coracana subsp. coracana</name>
    <dbReference type="NCBI Taxonomy" id="191504"/>
    <lineage>
        <taxon>Eukaryota</taxon>
        <taxon>Viridiplantae</taxon>
        <taxon>Streptophyta</taxon>
        <taxon>Embryophyta</taxon>
        <taxon>Tracheophyta</taxon>
        <taxon>Spermatophyta</taxon>
        <taxon>Magnoliopsida</taxon>
        <taxon>Liliopsida</taxon>
        <taxon>Poales</taxon>
        <taxon>Poaceae</taxon>
        <taxon>PACMAD clade</taxon>
        <taxon>Chloridoideae</taxon>
        <taxon>Cynodonteae</taxon>
        <taxon>Eleusininae</taxon>
        <taxon>Eleusine</taxon>
    </lineage>
</organism>
<reference evidence="3 4" key="1">
    <citation type="submission" date="2023-05" db="EMBL/GenBank/DDBJ databases">
        <title>WGS assembly of Eleusine coracana.</title>
        <authorList>
            <person name="Jenkins J."/>
            <person name="Schmutz J."/>
            <person name="Lux T."/>
            <person name="Plott C."/>
            <person name="Mayer K."/>
            <person name="Qi P."/>
            <person name="Devos K."/>
        </authorList>
    </citation>
    <scope>NUCLEOTIDE SEQUENCE [LARGE SCALE GENOMIC DNA]</scope>
    <source>
        <tissue evidence="3">Leaves</tissue>
    </source>
</reference>
<name>A0AAV9G282_ELECO</name>
<dbReference type="InterPro" id="IPR044842">
    <property type="entry name" value="ALKBH9B/ALKBH10B-like"/>
</dbReference>
<evidence type="ECO:0008006" key="5">
    <source>
        <dbReference type="Google" id="ProtNLM"/>
    </source>
</evidence>
<evidence type="ECO:0000313" key="4">
    <source>
        <dbReference type="Proteomes" id="UP001301735"/>
    </source>
</evidence>
<feature type="region of interest" description="Disordered" evidence="2">
    <location>
        <begin position="188"/>
        <end position="209"/>
    </location>
</feature>
<dbReference type="GO" id="GO:0006402">
    <property type="term" value="P:mRNA catabolic process"/>
    <property type="evidence" value="ECO:0007669"/>
    <property type="project" value="InterPro"/>
</dbReference>
<feature type="compositionally biased region" description="Polar residues" evidence="2">
    <location>
        <begin position="587"/>
        <end position="607"/>
    </location>
</feature>
<dbReference type="SUPFAM" id="SSF51197">
    <property type="entry name" value="Clavaminate synthase-like"/>
    <property type="match status" value="1"/>
</dbReference>
<evidence type="ECO:0000256" key="1">
    <source>
        <dbReference type="ARBA" id="ARBA00007879"/>
    </source>
</evidence>
<dbReference type="InterPro" id="IPR037151">
    <property type="entry name" value="AlkB-like_sf"/>
</dbReference>
<feature type="compositionally biased region" description="Basic and acidic residues" evidence="2">
    <location>
        <begin position="160"/>
        <end position="176"/>
    </location>
</feature>